<feature type="region of interest" description="Disordered" evidence="3">
    <location>
        <begin position="414"/>
        <end position="524"/>
    </location>
</feature>
<dbReference type="Pfam" id="PF00617">
    <property type="entry name" value="RasGEF"/>
    <property type="match status" value="1"/>
</dbReference>
<dbReference type="Gene3D" id="1.10.840.10">
    <property type="entry name" value="Ras guanine-nucleotide exchange factors catalytic domain"/>
    <property type="match status" value="2"/>
</dbReference>
<feature type="compositionally biased region" description="Low complexity" evidence="3">
    <location>
        <begin position="414"/>
        <end position="457"/>
    </location>
</feature>
<evidence type="ECO:0000313" key="5">
    <source>
        <dbReference type="EMBL" id="CAD7428248.1"/>
    </source>
</evidence>
<dbReference type="InterPro" id="IPR023578">
    <property type="entry name" value="Ras_GEF_dom_sf"/>
</dbReference>
<evidence type="ECO:0000256" key="1">
    <source>
        <dbReference type="ARBA" id="ARBA00022658"/>
    </source>
</evidence>
<dbReference type="InterPro" id="IPR008937">
    <property type="entry name" value="Ras-like_GEF"/>
</dbReference>
<dbReference type="GO" id="GO:0005886">
    <property type="term" value="C:plasma membrane"/>
    <property type="evidence" value="ECO:0007669"/>
    <property type="project" value="TreeGrafter"/>
</dbReference>
<dbReference type="PROSITE" id="PS00720">
    <property type="entry name" value="RASGEF"/>
    <property type="match status" value="1"/>
</dbReference>
<keyword evidence="1 2" id="KW-0344">Guanine-nucleotide releasing factor</keyword>
<dbReference type="GO" id="GO:0005085">
    <property type="term" value="F:guanyl-nucleotide exchange factor activity"/>
    <property type="evidence" value="ECO:0007669"/>
    <property type="project" value="UniProtKB-KW"/>
</dbReference>
<dbReference type="PROSITE" id="PS50009">
    <property type="entry name" value="RASGEF_CAT"/>
    <property type="match status" value="1"/>
</dbReference>
<dbReference type="SUPFAM" id="SSF48366">
    <property type="entry name" value="Ras GEF"/>
    <property type="match status" value="1"/>
</dbReference>
<feature type="region of interest" description="Disordered" evidence="3">
    <location>
        <begin position="293"/>
        <end position="375"/>
    </location>
</feature>
<dbReference type="AlphaFoldDB" id="A0A7R9E6A2"/>
<sequence length="623" mass="69068">MLLGVGCSPSPSILLAPFPPLSDPTELQREITFAFDRSPPPIEYHIQCPEEEWNILTLHPIEIARQLTLLEFDLYRAVKPSELVGSVWTKKNKEQTSPNLLRMIKHTTNFTLWLEKIIVEADNFEERVAIVSRMIEVMIVLQELNNFNGILAVMSALMSASVFRLKFTFPAISGRLEKALDEVKDMYNDHFRKYQEKLRSINPPCVPFFGMYLTNILLTEEGNPDYLPNSPGLVNFSKRRKVAEITGEIQQYQNQPYCLSVEPRIRYFLENLAPFEDKKDCDISNYLYSKSMEVEPRGSKQPPKFHRKWPELNLKSPGIKPRNLPGRSHPTPLPPMGDRHQFQSSVRLPDDGEETPRTPLTVSAPHTPPHQLSNASSDFSVFAPILIGSGGGNNSPGPITAVMNFTGTTLALSTSVNNSSSPATSPANPYPSLNPSFTSPLTPTTTTTTPPSASLNSVTLNNSGTSSPLPNPRLPPPLPPRCRRRKSSVGETQQARQAPDAPMLPPRDLSPPPLPPRRDLATSGSLMIGGTMPHTMSHSSQELATDTVMRRNSALDIHLFVPAHTSLLSSTPSMSSSFSSLQGFTAHMHCTNPSLNIDKRQISTVATRTSLPQQQQLHHSLSE</sequence>
<name>A0A7R9E6A2_9NEOP</name>
<dbReference type="EMBL" id="OB793679">
    <property type="protein sequence ID" value="CAD7428248.1"/>
    <property type="molecule type" value="Genomic_DNA"/>
</dbReference>
<dbReference type="InterPro" id="IPR001895">
    <property type="entry name" value="RASGEF_cat_dom"/>
</dbReference>
<dbReference type="InterPro" id="IPR019804">
    <property type="entry name" value="Ras_G-nucl-exch_fac_CS"/>
</dbReference>
<dbReference type="PANTHER" id="PTHR23113">
    <property type="entry name" value="GUANINE NUCLEOTIDE EXCHANGE FACTOR"/>
    <property type="match status" value="1"/>
</dbReference>
<evidence type="ECO:0000256" key="3">
    <source>
        <dbReference type="SAM" id="MobiDB-lite"/>
    </source>
</evidence>
<dbReference type="PANTHER" id="PTHR23113:SF363">
    <property type="entry name" value="PROTEIN SON OF SEVENLESS"/>
    <property type="match status" value="1"/>
</dbReference>
<feature type="compositionally biased region" description="Pro residues" evidence="3">
    <location>
        <begin position="469"/>
        <end position="480"/>
    </location>
</feature>
<proteinExistence type="predicted"/>
<protein>
    <recommendedName>
        <fullName evidence="4">Ras-GEF domain-containing protein</fullName>
    </recommendedName>
</protein>
<dbReference type="CDD" id="cd00155">
    <property type="entry name" value="RasGEF"/>
    <property type="match status" value="1"/>
</dbReference>
<dbReference type="InterPro" id="IPR036964">
    <property type="entry name" value="RASGEF_cat_dom_sf"/>
</dbReference>
<evidence type="ECO:0000259" key="4">
    <source>
        <dbReference type="PROSITE" id="PS50009"/>
    </source>
</evidence>
<reference evidence="5" key="1">
    <citation type="submission" date="2020-11" db="EMBL/GenBank/DDBJ databases">
        <authorList>
            <person name="Tran Van P."/>
        </authorList>
    </citation>
    <scope>NUCLEOTIDE SEQUENCE</scope>
</reference>
<feature type="compositionally biased region" description="Polar residues" evidence="3">
    <location>
        <begin position="458"/>
        <end position="467"/>
    </location>
</feature>
<organism evidence="5">
    <name type="scientific">Timema monikensis</name>
    <dbReference type="NCBI Taxonomy" id="170555"/>
    <lineage>
        <taxon>Eukaryota</taxon>
        <taxon>Metazoa</taxon>
        <taxon>Ecdysozoa</taxon>
        <taxon>Arthropoda</taxon>
        <taxon>Hexapoda</taxon>
        <taxon>Insecta</taxon>
        <taxon>Pterygota</taxon>
        <taxon>Neoptera</taxon>
        <taxon>Polyneoptera</taxon>
        <taxon>Phasmatodea</taxon>
        <taxon>Timematodea</taxon>
        <taxon>Timematoidea</taxon>
        <taxon>Timematidae</taxon>
        <taxon>Timema</taxon>
    </lineage>
</organism>
<dbReference type="SMART" id="SM00147">
    <property type="entry name" value="RasGEF"/>
    <property type="match status" value="1"/>
</dbReference>
<dbReference type="GO" id="GO:0007265">
    <property type="term" value="P:Ras protein signal transduction"/>
    <property type="evidence" value="ECO:0007669"/>
    <property type="project" value="TreeGrafter"/>
</dbReference>
<gene>
    <name evidence="5" type="ORF">TMSB3V08_LOCUS5060</name>
</gene>
<feature type="compositionally biased region" description="Pro residues" evidence="3">
    <location>
        <begin position="502"/>
        <end position="515"/>
    </location>
</feature>
<feature type="domain" description="Ras-GEF" evidence="4">
    <location>
        <begin position="59"/>
        <end position="297"/>
    </location>
</feature>
<accession>A0A7R9E6A2</accession>
<evidence type="ECO:0000256" key="2">
    <source>
        <dbReference type="PROSITE-ProRule" id="PRU00168"/>
    </source>
</evidence>